<comment type="caution">
    <text evidence="6">The sequence shown here is derived from an EMBL/GenBank/DDBJ whole genome shotgun (WGS) entry which is preliminary data.</text>
</comment>
<evidence type="ECO:0000313" key="6">
    <source>
        <dbReference type="EMBL" id="MFC3965171.1"/>
    </source>
</evidence>
<accession>A0ABV8DYU6</accession>
<dbReference type="PRINTS" id="PR00455">
    <property type="entry name" value="HTHTETR"/>
</dbReference>
<evidence type="ECO:0000256" key="2">
    <source>
        <dbReference type="ARBA" id="ARBA00023125"/>
    </source>
</evidence>
<reference evidence="7" key="1">
    <citation type="journal article" date="2019" name="Int. J. Syst. Evol. Microbiol.">
        <title>The Global Catalogue of Microorganisms (GCM) 10K type strain sequencing project: providing services to taxonomists for standard genome sequencing and annotation.</title>
        <authorList>
            <consortium name="The Broad Institute Genomics Platform"/>
            <consortium name="The Broad Institute Genome Sequencing Center for Infectious Disease"/>
            <person name="Wu L."/>
            <person name="Ma J."/>
        </authorList>
    </citation>
    <scope>NUCLEOTIDE SEQUENCE [LARGE SCALE GENOMIC DNA]</scope>
    <source>
        <strain evidence="7">CGMCC 4.7330</strain>
    </source>
</reference>
<dbReference type="RefSeq" id="WP_378614922.1">
    <property type="nucleotide sequence ID" value="NZ_JBHSAX010000019.1"/>
</dbReference>
<dbReference type="Gene3D" id="1.10.357.10">
    <property type="entry name" value="Tetracycline Repressor, domain 2"/>
    <property type="match status" value="1"/>
</dbReference>
<protein>
    <submittedName>
        <fullName evidence="6">TetR family transcriptional regulator</fullName>
    </submittedName>
</protein>
<evidence type="ECO:0000256" key="1">
    <source>
        <dbReference type="ARBA" id="ARBA00023015"/>
    </source>
</evidence>
<sequence length="200" mass="21607">MNSSAAPDLRARRRNATRIEIRAAALTLFEHQGAERTTVEEIAAAAGISQRTFFRYFPTKEECVLFDVYGFEAALDHCLATADPATLTLADVEAAFAAVIASIGADEQSEVAATTRRIRRLVATDASLSRAAVARHADCTQRSLAPIDGRCSPTDRARLRMILQVAQIALHLAFEEWVEADAGAGLAAIHDTVCARLRAL</sequence>
<keyword evidence="1" id="KW-0805">Transcription regulation</keyword>
<dbReference type="InterPro" id="IPR001647">
    <property type="entry name" value="HTH_TetR"/>
</dbReference>
<dbReference type="EMBL" id="JBHSAX010000019">
    <property type="protein sequence ID" value="MFC3965171.1"/>
    <property type="molecule type" value="Genomic_DNA"/>
</dbReference>
<evidence type="ECO:0000256" key="3">
    <source>
        <dbReference type="ARBA" id="ARBA00023163"/>
    </source>
</evidence>
<feature type="DNA-binding region" description="H-T-H motif" evidence="4">
    <location>
        <begin position="38"/>
        <end position="57"/>
    </location>
</feature>
<dbReference type="SUPFAM" id="SSF46689">
    <property type="entry name" value="Homeodomain-like"/>
    <property type="match status" value="1"/>
</dbReference>
<dbReference type="Pfam" id="PF00440">
    <property type="entry name" value="TetR_N"/>
    <property type="match status" value="1"/>
</dbReference>
<dbReference type="PROSITE" id="PS50977">
    <property type="entry name" value="HTH_TETR_2"/>
    <property type="match status" value="1"/>
</dbReference>
<dbReference type="InterPro" id="IPR050109">
    <property type="entry name" value="HTH-type_TetR-like_transc_reg"/>
</dbReference>
<dbReference type="PANTHER" id="PTHR30055">
    <property type="entry name" value="HTH-TYPE TRANSCRIPTIONAL REGULATOR RUTR"/>
    <property type="match status" value="1"/>
</dbReference>
<evidence type="ECO:0000313" key="7">
    <source>
        <dbReference type="Proteomes" id="UP001595696"/>
    </source>
</evidence>
<feature type="domain" description="HTH tetR-type" evidence="5">
    <location>
        <begin position="15"/>
        <end position="75"/>
    </location>
</feature>
<proteinExistence type="predicted"/>
<organism evidence="6 7">
    <name type="scientific">Nocardia jiangsuensis</name>
    <dbReference type="NCBI Taxonomy" id="1691563"/>
    <lineage>
        <taxon>Bacteria</taxon>
        <taxon>Bacillati</taxon>
        <taxon>Actinomycetota</taxon>
        <taxon>Actinomycetes</taxon>
        <taxon>Mycobacteriales</taxon>
        <taxon>Nocardiaceae</taxon>
        <taxon>Nocardia</taxon>
    </lineage>
</organism>
<dbReference type="Proteomes" id="UP001595696">
    <property type="component" value="Unassembled WGS sequence"/>
</dbReference>
<keyword evidence="2 4" id="KW-0238">DNA-binding</keyword>
<evidence type="ECO:0000259" key="5">
    <source>
        <dbReference type="PROSITE" id="PS50977"/>
    </source>
</evidence>
<keyword evidence="7" id="KW-1185">Reference proteome</keyword>
<dbReference type="PANTHER" id="PTHR30055:SF238">
    <property type="entry name" value="MYCOFACTOCIN BIOSYNTHESIS TRANSCRIPTIONAL REGULATOR MFTR-RELATED"/>
    <property type="match status" value="1"/>
</dbReference>
<keyword evidence="3" id="KW-0804">Transcription</keyword>
<gene>
    <name evidence="6" type="ORF">ACFO0B_24560</name>
</gene>
<name>A0ABV8DYU6_9NOCA</name>
<dbReference type="InterPro" id="IPR009057">
    <property type="entry name" value="Homeodomain-like_sf"/>
</dbReference>
<evidence type="ECO:0000256" key="4">
    <source>
        <dbReference type="PROSITE-ProRule" id="PRU00335"/>
    </source>
</evidence>